<dbReference type="RefSeq" id="WP_029335864.1">
    <property type="nucleotide sequence ID" value="NZ_UGGP01000001.1"/>
</dbReference>
<dbReference type="AlphaFoldDB" id="A0A377FWM6"/>
<organism evidence="1 2">
    <name type="scientific">Exiguobacterium aurantiacum</name>
    <dbReference type="NCBI Taxonomy" id="33987"/>
    <lineage>
        <taxon>Bacteria</taxon>
        <taxon>Bacillati</taxon>
        <taxon>Bacillota</taxon>
        <taxon>Bacilli</taxon>
        <taxon>Bacillales</taxon>
        <taxon>Bacillales Family XII. Incertae Sedis</taxon>
        <taxon>Exiguobacterium</taxon>
    </lineage>
</organism>
<reference evidence="1 2" key="1">
    <citation type="submission" date="2018-06" db="EMBL/GenBank/DDBJ databases">
        <authorList>
            <consortium name="Pathogen Informatics"/>
            <person name="Doyle S."/>
        </authorList>
    </citation>
    <scope>NUCLEOTIDE SEQUENCE [LARGE SCALE GENOMIC DNA]</scope>
    <source>
        <strain evidence="1 2">NCTC13163</strain>
    </source>
</reference>
<proteinExistence type="predicted"/>
<dbReference type="EMBL" id="UGGP01000001">
    <property type="protein sequence ID" value="STO08974.1"/>
    <property type="molecule type" value="Genomic_DNA"/>
</dbReference>
<name>A0A377FWM6_9BACL</name>
<dbReference type="STRING" id="1397694.GCA_000702585_02855"/>
<dbReference type="PANTHER" id="PTHR33639:SF2">
    <property type="entry name" value="DUF393 DOMAIN-CONTAINING PROTEIN"/>
    <property type="match status" value="1"/>
</dbReference>
<dbReference type="Pfam" id="PF04134">
    <property type="entry name" value="DCC1-like"/>
    <property type="match status" value="1"/>
</dbReference>
<dbReference type="GO" id="GO:0015035">
    <property type="term" value="F:protein-disulfide reductase activity"/>
    <property type="evidence" value="ECO:0007669"/>
    <property type="project" value="InterPro"/>
</dbReference>
<protein>
    <submittedName>
        <fullName evidence="1">Protein of uncharacterized function, DUF393</fullName>
    </submittedName>
</protein>
<sequence>MPAIVLFDGDCNFCDASVQFILNRDPKGNFHFASLQADTGKMLRERHRIPDTVDSIVLIKDGVPYLKSDAAVRIAEGLDGSWRWLRFVRLIPKPLRDLGYDVIAKNRYQWFGKKETCKLPTPEERSRFIDQQKPPTP</sequence>
<dbReference type="InterPro" id="IPR007263">
    <property type="entry name" value="DCC1-like"/>
</dbReference>
<dbReference type="OrthoDB" id="9785438at2"/>
<evidence type="ECO:0000313" key="1">
    <source>
        <dbReference type="EMBL" id="STO08974.1"/>
    </source>
</evidence>
<evidence type="ECO:0000313" key="2">
    <source>
        <dbReference type="Proteomes" id="UP000254060"/>
    </source>
</evidence>
<dbReference type="InterPro" id="IPR052927">
    <property type="entry name" value="DCC_oxidoreductase"/>
</dbReference>
<accession>A0A377FWM6</accession>
<dbReference type="PANTHER" id="PTHR33639">
    <property type="entry name" value="THIOL-DISULFIDE OXIDOREDUCTASE DCC"/>
    <property type="match status" value="1"/>
</dbReference>
<dbReference type="Proteomes" id="UP000254060">
    <property type="component" value="Unassembled WGS sequence"/>
</dbReference>
<gene>
    <name evidence="1" type="ORF">NCTC13163_02369</name>
</gene>